<proteinExistence type="predicted"/>
<dbReference type="PANTHER" id="PTHR33116:SF78">
    <property type="entry name" value="OS12G0587133 PROTEIN"/>
    <property type="match status" value="1"/>
</dbReference>
<gene>
    <name evidence="1" type="primary">VvCHDp000001_845</name>
    <name evidence="1" type="ORF">CK203_007107</name>
</gene>
<dbReference type="InterPro" id="IPR043502">
    <property type="entry name" value="DNA/RNA_pol_sf"/>
</dbReference>
<comment type="caution">
    <text evidence="1">The sequence shown here is derived from an EMBL/GenBank/DDBJ whole genome shotgun (WGS) entry which is preliminary data.</text>
</comment>
<organism evidence="1 2">
    <name type="scientific">Vitis vinifera</name>
    <name type="common">Grape</name>
    <dbReference type="NCBI Taxonomy" id="29760"/>
    <lineage>
        <taxon>Eukaryota</taxon>
        <taxon>Viridiplantae</taxon>
        <taxon>Streptophyta</taxon>
        <taxon>Embryophyta</taxon>
        <taxon>Tracheophyta</taxon>
        <taxon>Spermatophyta</taxon>
        <taxon>Magnoliopsida</taxon>
        <taxon>eudicotyledons</taxon>
        <taxon>Gunneridae</taxon>
        <taxon>Pentapetalae</taxon>
        <taxon>rosids</taxon>
        <taxon>Vitales</taxon>
        <taxon>Vitaceae</taxon>
        <taxon>Viteae</taxon>
        <taxon>Vitis</taxon>
    </lineage>
</organism>
<dbReference type="SUPFAM" id="SSF56672">
    <property type="entry name" value="DNA/RNA polymerases"/>
    <property type="match status" value="1"/>
</dbReference>
<sequence length="556" mass="63938">MRRFSQIVDELELLDLPLQGGVLTWSGGWWVKAGFLPFRFENMWLKVDGFKDLLRGWWQGSGRVDIEGLHLQHLNFREAEVLELPFTEEKIHSALMEMNGDKAPGPDRFTVAFWQACWDFVKEEMWICLRSFMIKDPLPKVLDLGDFRPISLLGGLYKLLAKVLANRLKKVLGKVVYVDQNVFVRGKQILDVSPIANEAVDFGGEGGWRRMSPIYFFADDTIIFYEARKEHLTFLSWILDWFEAASGLRINLAKSELIPIGEVEEIEKMAVELGCRMGSLPNVYLGLPLGAHHKAMSMWDEVEERMRRRLALWKRQYISKGGRITLIKSTLASMPIYQLSLFRMPKIVAKRLEKLQRDFLWEGGSLERKIHLINWEVVCTQKEKVGLGIRKIDLLNKVLLGKWIWRFAFEKENLWKKGDWGEVWPRGLWGGGLMKLAGRLEWGNATVNEVWDSSLGQGGWNLKFSRDFNDWELDLIGDLLNMLRGFRISSEEDSVLWKGGGHGTFGVRDAYFLLVAPNAFAFSNKCIWVDKGPLGDRPCLVRGSVDIPRDSQRGVN</sequence>
<accession>A0A438KCY1</accession>
<dbReference type="Proteomes" id="UP000288805">
    <property type="component" value="Unassembled WGS sequence"/>
</dbReference>
<dbReference type="PANTHER" id="PTHR33116">
    <property type="entry name" value="REVERSE TRANSCRIPTASE ZINC-BINDING DOMAIN-CONTAINING PROTEIN-RELATED-RELATED"/>
    <property type="match status" value="1"/>
</dbReference>
<dbReference type="AlphaFoldDB" id="A0A438KCY1"/>
<protein>
    <submittedName>
        <fullName evidence="1">Putative ribonuclease H protein</fullName>
    </submittedName>
</protein>
<evidence type="ECO:0000313" key="1">
    <source>
        <dbReference type="EMBL" id="RVX19065.1"/>
    </source>
</evidence>
<dbReference type="EMBL" id="QGNW01000010">
    <property type="protein sequence ID" value="RVX19065.1"/>
    <property type="molecule type" value="Genomic_DNA"/>
</dbReference>
<evidence type="ECO:0000313" key="2">
    <source>
        <dbReference type="Proteomes" id="UP000288805"/>
    </source>
</evidence>
<name>A0A438KCY1_VITVI</name>
<reference evidence="1 2" key="1">
    <citation type="journal article" date="2018" name="PLoS Genet.">
        <title>Population sequencing reveals clonal diversity and ancestral inbreeding in the grapevine cultivar Chardonnay.</title>
        <authorList>
            <person name="Roach M.J."/>
            <person name="Johnson D.L."/>
            <person name="Bohlmann J."/>
            <person name="van Vuuren H.J."/>
            <person name="Jones S.J."/>
            <person name="Pretorius I.S."/>
            <person name="Schmidt S.A."/>
            <person name="Borneman A.R."/>
        </authorList>
    </citation>
    <scope>NUCLEOTIDE SEQUENCE [LARGE SCALE GENOMIC DNA]</scope>
    <source>
        <strain evidence="2">cv. Chardonnay</strain>
        <tissue evidence="1">Leaf</tissue>
    </source>
</reference>